<keyword evidence="2" id="KW-1185">Reference proteome</keyword>
<evidence type="ECO:0008006" key="3">
    <source>
        <dbReference type="Google" id="ProtNLM"/>
    </source>
</evidence>
<accession>A0ABV8VHC8</accession>
<dbReference type="Gene3D" id="3.50.30.30">
    <property type="match status" value="1"/>
</dbReference>
<dbReference type="EMBL" id="JBHSDL010000008">
    <property type="protein sequence ID" value="MFC4374192.1"/>
    <property type="molecule type" value="Genomic_DNA"/>
</dbReference>
<sequence>MSSTQASWADGTRLYEFVENYAGMGEHRTGTDVDHDTIALFADELTRLGASIEYQSFTFDRYAPNTQVTIGGELVESEALYYQSVGVLDTDFPSTAAVHATEGDRTSDELDAAITTAENAGAPAAVIATLNPLGQLVLPNRYPTVVGRMPVVLVPGRVADDLASKPVRLRFSADVVAGSSTNVIATFAAADNADAKPLLLATPLSGWFGCAAERATGIAVAFALAERFAGQRPVVVVGAPGHEILHHIGLEHYLRTFELDPALIVHLGANVALGVRKTPEGPVELAPSVTDPHHIPNVGRSLFVRMDEVRYGPVEQALATAGLAPILNPPKWFGEGELWADASPAPLMSFVGITPAFHTPADTPADTTSPAALAIVARAVGTAVDRYLDQS</sequence>
<protein>
    <recommendedName>
        <fullName evidence="3">Peptidase family M28</fullName>
    </recommendedName>
</protein>
<dbReference type="RefSeq" id="WP_378558686.1">
    <property type="nucleotide sequence ID" value="NZ_JBHSDL010000008.1"/>
</dbReference>
<reference evidence="2" key="1">
    <citation type="journal article" date="2019" name="Int. J. Syst. Evol. Microbiol.">
        <title>The Global Catalogue of Microorganisms (GCM) 10K type strain sequencing project: providing services to taxonomists for standard genome sequencing and annotation.</title>
        <authorList>
            <consortium name="The Broad Institute Genomics Platform"/>
            <consortium name="The Broad Institute Genome Sequencing Center for Infectious Disease"/>
            <person name="Wu L."/>
            <person name="Ma J."/>
        </authorList>
    </citation>
    <scope>NUCLEOTIDE SEQUENCE [LARGE SCALE GENOMIC DNA]</scope>
    <source>
        <strain evidence="2">IBRC-M 10490</strain>
    </source>
</reference>
<organism evidence="1 2">
    <name type="scientific">Nocardia halotolerans</name>
    <dbReference type="NCBI Taxonomy" id="1755878"/>
    <lineage>
        <taxon>Bacteria</taxon>
        <taxon>Bacillati</taxon>
        <taxon>Actinomycetota</taxon>
        <taxon>Actinomycetes</taxon>
        <taxon>Mycobacteriales</taxon>
        <taxon>Nocardiaceae</taxon>
        <taxon>Nocardia</taxon>
    </lineage>
</organism>
<dbReference type="Gene3D" id="3.40.630.10">
    <property type="entry name" value="Zn peptidases"/>
    <property type="match status" value="1"/>
</dbReference>
<comment type="caution">
    <text evidence="1">The sequence shown here is derived from an EMBL/GenBank/DDBJ whole genome shotgun (WGS) entry which is preliminary data.</text>
</comment>
<name>A0ABV8VHC8_9NOCA</name>
<evidence type="ECO:0000313" key="1">
    <source>
        <dbReference type="EMBL" id="MFC4374192.1"/>
    </source>
</evidence>
<dbReference type="Proteomes" id="UP001595844">
    <property type="component" value="Unassembled WGS sequence"/>
</dbReference>
<gene>
    <name evidence="1" type="ORF">ACFO5K_08735</name>
</gene>
<dbReference type="SUPFAM" id="SSF53187">
    <property type="entry name" value="Zn-dependent exopeptidases"/>
    <property type="match status" value="1"/>
</dbReference>
<evidence type="ECO:0000313" key="2">
    <source>
        <dbReference type="Proteomes" id="UP001595844"/>
    </source>
</evidence>
<proteinExistence type="predicted"/>